<keyword evidence="4" id="KW-0444">Lipid biosynthesis</keyword>
<keyword evidence="5" id="KW-0808">Transferase</keyword>
<dbReference type="Pfam" id="PF01148">
    <property type="entry name" value="CTP_transf_1"/>
    <property type="match status" value="1"/>
</dbReference>
<keyword evidence="9" id="KW-0443">Lipid metabolism</keyword>
<evidence type="ECO:0000256" key="8">
    <source>
        <dbReference type="ARBA" id="ARBA00022989"/>
    </source>
</evidence>
<dbReference type="GO" id="GO:0005886">
    <property type="term" value="C:plasma membrane"/>
    <property type="evidence" value="ECO:0007669"/>
    <property type="project" value="UniProtKB-SubCell"/>
</dbReference>
<evidence type="ECO:0000256" key="5">
    <source>
        <dbReference type="ARBA" id="ARBA00022679"/>
    </source>
</evidence>
<feature type="transmembrane region" description="Helical" evidence="13">
    <location>
        <begin position="209"/>
        <end position="227"/>
    </location>
</feature>
<evidence type="ECO:0000256" key="4">
    <source>
        <dbReference type="ARBA" id="ARBA00022516"/>
    </source>
</evidence>
<feature type="transmembrane region" description="Helical" evidence="13">
    <location>
        <begin position="20"/>
        <end position="45"/>
    </location>
</feature>
<keyword evidence="7" id="KW-0548">Nucleotidyltransferase</keyword>
<keyword evidence="11" id="KW-0594">Phospholipid biosynthesis</keyword>
<evidence type="ECO:0000256" key="10">
    <source>
        <dbReference type="ARBA" id="ARBA00023136"/>
    </source>
</evidence>
<protein>
    <submittedName>
        <fullName evidence="15">Unannotated protein</fullName>
    </submittedName>
</protein>
<evidence type="ECO:0000256" key="1">
    <source>
        <dbReference type="ARBA" id="ARBA00004651"/>
    </source>
</evidence>
<evidence type="ECO:0000256" key="2">
    <source>
        <dbReference type="ARBA" id="ARBA00010185"/>
    </source>
</evidence>
<comment type="subcellular location">
    <subcellularLocation>
        <location evidence="1">Cell membrane</location>
        <topology evidence="1">Multi-pass membrane protein</topology>
    </subcellularLocation>
</comment>
<feature type="transmembrane region" description="Helical" evidence="13">
    <location>
        <begin position="116"/>
        <end position="138"/>
    </location>
</feature>
<evidence type="ECO:0000313" key="14">
    <source>
        <dbReference type="EMBL" id="CAB4540329.1"/>
    </source>
</evidence>
<proteinExistence type="inferred from homology"/>
<evidence type="ECO:0000256" key="12">
    <source>
        <dbReference type="ARBA" id="ARBA00023264"/>
    </source>
</evidence>
<dbReference type="PANTHER" id="PTHR46382">
    <property type="entry name" value="PHOSPHATIDATE CYTIDYLYLTRANSFERASE"/>
    <property type="match status" value="1"/>
</dbReference>
<feature type="transmembrane region" description="Helical" evidence="13">
    <location>
        <begin position="83"/>
        <end position="104"/>
    </location>
</feature>
<evidence type="ECO:0000256" key="7">
    <source>
        <dbReference type="ARBA" id="ARBA00022695"/>
    </source>
</evidence>
<evidence type="ECO:0000256" key="9">
    <source>
        <dbReference type="ARBA" id="ARBA00023098"/>
    </source>
</evidence>
<feature type="transmembrane region" description="Helical" evidence="13">
    <location>
        <begin position="185"/>
        <end position="203"/>
    </location>
</feature>
<accession>A0A6J6DZZ8</accession>
<sequence length="273" mass="29383">MDSSKTRTLGPRLIVGFSLGGIFLLSLLHPLAFTTWAAFAAFMALRELTAVLRAAGWLVPKITPLAAVAILYSTYLYGTAGQWLSLLICVGVLVTIRGVELLAGKNFLSVKQALREFGAIAFQLVYVPLLISFAVLLINKPNGVLWVFLLVITVVMIDSFGYLVGRFFGRTKLIPAISPKKTWEGFLASVAGALAGGFLAGYLLGSSVWFGLLFGISLLVSSVLGDLSESLIKRDLNVKDMGDVLPGHGGFMDRLDSMLPSSFVAYLLSLVIF</sequence>
<dbReference type="GO" id="GO:0016024">
    <property type="term" value="P:CDP-diacylglycerol biosynthetic process"/>
    <property type="evidence" value="ECO:0007669"/>
    <property type="project" value="TreeGrafter"/>
</dbReference>
<dbReference type="AlphaFoldDB" id="A0A6J6DZZ8"/>
<keyword evidence="12" id="KW-1208">Phospholipid metabolism</keyword>
<evidence type="ECO:0000256" key="13">
    <source>
        <dbReference type="SAM" id="Phobius"/>
    </source>
</evidence>
<evidence type="ECO:0000256" key="6">
    <source>
        <dbReference type="ARBA" id="ARBA00022692"/>
    </source>
</evidence>
<name>A0A6J6DZZ8_9ZZZZ</name>
<gene>
    <name evidence="14" type="ORF">UFOPK1503_00183</name>
    <name evidence="15" type="ORF">UFOPK1693_00612</name>
</gene>
<keyword evidence="8 13" id="KW-1133">Transmembrane helix</keyword>
<dbReference type="EMBL" id="CAEZST010000002">
    <property type="protein sequence ID" value="CAB4540329.1"/>
    <property type="molecule type" value="Genomic_DNA"/>
</dbReference>
<feature type="transmembrane region" description="Helical" evidence="13">
    <location>
        <begin position="144"/>
        <end position="164"/>
    </location>
</feature>
<dbReference type="EMBL" id="CAEZTO010000005">
    <property type="protein sequence ID" value="CAB4569770.1"/>
    <property type="molecule type" value="Genomic_DNA"/>
</dbReference>
<evidence type="ECO:0000256" key="3">
    <source>
        <dbReference type="ARBA" id="ARBA00022475"/>
    </source>
</evidence>
<reference evidence="15" key="1">
    <citation type="submission" date="2020-05" db="EMBL/GenBank/DDBJ databases">
        <authorList>
            <person name="Chiriac C."/>
            <person name="Salcher M."/>
            <person name="Ghai R."/>
            <person name="Kavagutti S V."/>
        </authorList>
    </citation>
    <scope>NUCLEOTIDE SEQUENCE</scope>
</reference>
<feature type="transmembrane region" description="Helical" evidence="13">
    <location>
        <begin position="57"/>
        <end position="77"/>
    </location>
</feature>
<evidence type="ECO:0000256" key="11">
    <source>
        <dbReference type="ARBA" id="ARBA00023209"/>
    </source>
</evidence>
<organism evidence="15">
    <name type="scientific">freshwater metagenome</name>
    <dbReference type="NCBI Taxonomy" id="449393"/>
    <lineage>
        <taxon>unclassified sequences</taxon>
        <taxon>metagenomes</taxon>
        <taxon>ecological metagenomes</taxon>
    </lineage>
</organism>
<dbReference type="GO" id="GO:0004605">
    <property type="term" value="F:phosphatidate cytidylyltransferase activity"/>
    <property type="evidence" value="ECO:0007669"/>
    <property type="project" value="TreeGrafter"/>
</dbReference>
<keyword evidence="3" id="KW-1003">Cell membrane</keyword>
<comment type="similarity">
    <text evidence="2">Belongs to the CDS family.</text>
</comment>
<dbReference type="PANTHER" id="PTHR46382:SF1">
    <property type="entry name" value="PHOSPHATIDATE CYTIDYLYLTRANSFERASE"/>
    <property type="match status" value="1"/>
</dbReference>
<dbReference type="PROSITE" id="PS01315">
    <property type="entry name" value="CDS"/>
    <property type="match status" value="1"/>
</dbReference>
<keyword evidence="6 13" id="KW-0812">Transmembrane</keyword>
<keyword evidence="10 13" id="KW-0472">Membrane</keyword>
<evidence type="ECO:0000313" key="15">
    <source>
        <dbReference type="EMBL" id="CAB4569770.1"/>
    </source>
</evidence>
<dbReference type="InterPro" id="IPR000374">
    <property type="entry name" value="PC_trans"/>
</dbReference>